<sequence length="60" mass="6959">MTNPTHARHDYDRTQDIAHGMPRPRESQEPGQLRETSLGLSDNYAVLWHRQVYGRVEAGR</sequence>
<comment type="caution">
    <text evidence="2">The sequence shown here is derived from an EMBL/GenBank/DDBJ whole genome shotgun (WGS) entry which is preliminary data.</text>
</comment>
<evidence type="ECO:0000313" key="2">
    <source>
        <dbReference type="EMBL" id="ELP70491.1"/>
    </source>
</evidence>
<feature type="compositionally biased region" description="Basic and acidic residues" evidence="1">
    <location>
        <begin position="7"/>
        <end position="16"/>
    </location>
</feature>
<organism evidence="2 3">
    <name type="scientific">Streptomyces turgidiscabies (strain Car8)</name>
    <dbReference type="NCBI Taxonomy" id="698760"/>
    <lineage>
        <taxon>Bacteria</taxon>
        <taxon>Bacillati</taxon>
        <taxon>Actinomycetota</taxon>
        <taxon>Actinomycetes</taxon>
        <taxon>Kitasatosporales</taxon>
        <taxon>Streptomycetaceae</taxon>
        <taxon>Streptomyces</taxon>
    </lineage>
</organism>
<reference evidence="2 3" key="1">
    <citation type="journal article" date="2011" name="Plasmid">
        <title>Streptomyces turgidiscabies Car8 contains a modular pathogenicity island that shares virulence genes with other actinobacterial plant pathogens.</title>
        <authorList>
            <person name="Huguet-Tapia J.C."/>
            <person name="Badger J.H."/>
            <person name="Loria R."/>
            <person name="Pettis G.S."/>
        </authorList>
    </citation>
    <scope>NUCLEOTIDE SEQUENCE [LARGE SCALE GENOMIC DNA]</scope>
    <source>
        <strain evidence="2 3">Car8</strain>
    </source>
</reference>
<feature type="region of interest" description="Disordered" evidence="1">
    <location>
        <begin position="1"/>
        <end position="34"/>
    </location>
</feature>
<keyword evidence="3" id="KW-1185">Reference proteome</keyword>
<dbReference type="EMBL" id="AEJB01000070">
    <property type="protein sequence ID" value="ELP70491.1"/>
    <property type="molecule type" value="Genomic_DNA"/>
</dbReference>
<evidence type="ECO:0000256" key="1">
    <source>
        <dbReference type="SAM" id="MobiDB-lite"/>
    </source>
</evidence>
<gene>
    <name evidence="2" type="ORF">STRTUCAR8_09747</name>
</gene>
<evidence type="ECO:0000313" key="3">
    <source>
        <dbReference type="Proteomes" id="UP000010931"/>
    </source>
</evidence>
<accession>L7FHE2</accession>
<proteinExistence type="predicted"/>
<name>L7FHE2_STRT8</name>
<protein>
    <submittedName>
        <fullName evidence="2">Uncharacterized protein</fullName>
    </submittedName>
</protein>
<dbReference type="AlphaFoldDB" id="L7FHE2"/>
<dbReference type="Proteomes" id="UP000010931">
    <property type="component" value="Unassembled WGS sequence"/>
</dbReference>